<evidence type="ECO:0000313" key="3">
    <source>
        <dbReference type="EMBL" id="GMR44871.1"/>
    </source>
</evidence>
<reference evidence="4" key="1">
    <citation type="submission" date="2022-10" db="EMBL/GenBank/DDBJ databases">
        <title>Genome assembly of Pristionchus species.</title>
        <authorList>
            <person name="Yoshida K."/>
            <person name="Sommer R.J."/>
        </authorList>
    </citation>
    <scope>NUCLEOTIDE SEQUENCE [LARGE SCALE GENOMIC DNA]</scope>
    <source>
        <strain evidence="4">RS5460</strain>
    </source>
</reference>
<dbReference type="AlphaFoldDB" id="A0AAN5CI73"/>
<evidence type="ECO:0000256" key="2">
    <source>
        <dbReference type="SAM" id="Phobius"/>
    </source>
</evidence>
<sequence>RYEKESARTLVVFFALEGASVISSWSCAIALTFGCSYSTSYHRSMCNSEMINKRMLLCVFAASASIGVSVIVLVANCRASANLRYRVSASGYCVARVYQIRENMRVIKALARIGARVMLLNACVFALAFYHHFPYSVIAPEKIMISRAVSDLIISLYPLVIITYVPLSDALFEKSLKQMPCGHSCFKL</sequence>
<feature type="non-terminal residue" evidence="3">
    <location>
        <position position="188"/>
    </location>
</feature>
<accession>A0AAN5CI73</accession>
<feature type="transmembrane region" description="Helical" evidence="2">
    <location>
        <begin position="113"/>
        <end position="133"/>
    </location>
</feature>
<dbReference type="GO" id="GO:0016020">
    <property type="term" value="C:membrane"/>
    <property type="evidence" value="ECO:0007669"/>
    <property type="project" value="InterPro"/>
</dbReference>
<evidence type="ECO:0008006" key="5">
    <source>
        <dbReference type="Google" id="ProtNLM"/>
    </source>
</evidence>
<dbReference type="InterPro" id="IPR052860">
    <property type="entry name" value="NRL-GPCR1"/>
</dbReference>
<dbReference type="InterPro" id="IPR004151">
    <property type="entry name" value="7TM_GPCR_serpentine_rcpt_Sre"/>
</dbReference>
<keyword evidence="2" id="KW-0472">Membrane</keyword>
<comment type="similarity">
    <text evidence="1">Belongs to the nematode receptor-like protein sre family.</text>
</comment>
<proteinExistence type="inferred from homology"/>
<evidence type="ECO:0000256" key="1">
    <source>
        <dbReference type="ARBA" id="ARBA00006803"/>
    </source>
</evidence>
<dbReference type="Proteomes" id="UP001328107">
    <property type="component" value="Unassembled WGS sequence"/>
</dbReference>
<dbReference type="PANTHER" id="PTHR47521:SF7">
    <property type="entry name" value="SERPENTINE RECEPTOR CLASS EPSILON-6"/>
    <property type="match status" value="1"/>
</dbReference>
<comment type="caution">
    <text evidence="3">The sequence shown here is derived from an EMBL/GenBank/DDBJ whole genome shotgun (WGS) entry which is preliminary data.</text>
</comment>
<feature type="transmembrane region" description="Helical" evidence="2">
    <location>
        <begin position="54"/>
        <end position="76"/>
    </location>
</feature>
<dbReference type="PANTHER" id="PTHR47521">
    <property type="entry name" value="SERPENTINE RECEPTOR, CLASS E (EPSILON)-RELATED"/>
    <property type="match status" value="1"/>
</dbReference>
<keyword evidence="2" id="KW-1133">Transmembrane helix</keyword>
<dbReference type="EMBL" id="BTRK01000004">
    <property type="protein sequence ID" value="GMR44871.1"/>
    <property type="molecule type" value="Genomic_DNA"/>
</dbReference>
<feature type="transmembrane region" description="Helical" evidence="2">
    <location>
        <begin position="153"/>
        <end position="172"/>
    </location>
</feature>
<gene>
    <name evidence="3" type="ORF">PMAYCL1PPCAC_15066</name>
</gene>
<feature type="transmembrane region" description="Helical" evidence="2">
    <location>
        <begin position="12"/>
        <end position="34"/>
    </location>
</feature>
<protein>
    <recommendedName>
        <fullName evidence="5">G protein-coupled receptor</fullName>
    </recommendedName>
</protein>
<feature type="non-terminal residue" evidence="3">
    <location>
        <position position="1"/>
    </location>
</feature>
<dbReference type="Pfam" id="PF03125">
    <property type="entry name" value="Sre"/>
    <property type="match status" value="1"/>
</dbReference>
<name>A0AAN5CI73_9BILA</name>
<dbReference type="GO" id="GO:0007606">
    <property type="term" value="P:sensory perception of chemical stimulus"/>
    <property type="evidence" value="ECO:0007669"/>
    <property type="project" value="InterPro"/>
</dbReference>
<keyword evidence="4" id="KW-1185">Reference proteome</keyword>
<keyword evidence="2" id="KW-0812">Transmembrane</keyword>
<evidence type="ECO:0000313" key="4">
    <source>
        <dbReference type="Proteomes" id="UP001328107"/>
    </source>
</evidence>
<organism evidence="3 4">
    <name type="scientific">Pristionchus mayeri</name>
    <dbReference type="NCBI Taxonomy" id="1317129"/>
    <lineage>
        <taxon>Eukaryota</taxon>
        <taxon>Metazoa</taxon>
        <taxon>Ecdysozoa</taxon>
        <taxon>Nematoda</taxon>
        <taxon>Chromadorea</taxon>
        <taxon>Rhabditida</taxon>
        <taxon>Rhabditina</taxon>
        <taxon>Diplogasteromorpha</taxon>
        <taxon>Diplogasteroidea</taxon>
        <taxon>Neodiplogasteridae</taxon>
        <taxon>Pristionchus</taxon>
    </lineage>
</organism>